<evidence type="ECO:0000313" key="2">
    <source>
        <dbReference type="EMBL" id="OHT44230.1"/>
    </source>
</evidence>
<gene>
    <name evidence="3" type="ORF">B0A71_08800</name>
    <name evidence="2" type="ORF">BHE19_15025</name>
</gene>
<reference evidence="4" key="2">
    <citation type="submission" date="2016-09" db="EMBL/GenBank/DDBJ databases">
        <authorList>
            <person name="Chen S."/>
            <person name="Walker E."/>
        </authorList>
    </citation>
    <scope>NUCLEOTIDE SEQUENCE [LARGE SCALE GENOMIC DNA]</scope>
    <source>
        <strain evidence="4">MSU</strain>
    </source>
</reference>
<protein>
    <submittedName>
        <fullName evidence="2 3">Extradiol dioxygenase</fullName>
    </submittedName>
</protein>
<evidence type="ECO:0000313" key="3">
    <source>
        <dbReference type="EMBL" id="OXB20142.1"/>
    </source>
</evidence>
<dbReference type="InterPro" id="IPR029068">
    <property type="entry name" value="Glyas_Bleomycin-R_OHBP_Dase"/>
</dbReference>
<dbReference type="InterPro" id="IPR037523">
    <property type="entry name" value="VOC_core"/>
</dbReference>
<dbReference type="EMBL" id="MIKE01000025">
    <property type="protein sequence ID" value="OHT44230.1"/>
    <property type="molecule type" value="Genomic_DNA"/>
</dbReference>
<dbReference type="EMBL" id="MUHG01000016">
    <property type="protein sequence ID" value="OXB20142.1"/>
    <property type="molecule type" value="Genomic_DNA"/>
</dbReference>
<dbReference type="Proteomes" id="UP000180252">
    <property type="component" value="Unassembled WGS sequence"/>
</dbReference>
<organism evidence="2 4">
    <name type="scientific">Flavobacterium tructae</name>
    <dbReference type="NCBI Taxonomy" id="1114873"/>
    <lineage>
        <taxon>Bacteria</taxon>
        <taxon>Pseudomonadati</taxon>
        <taxon>Bacteroidota</taxon>
        <taxon>Flavobacteriia</taxon>
        <taxon>Flavobacteriales</taxon>
        <taxon>Flavobacteriaceae</taxon>
        <taxon>Flavobacterium</taxon>
    </lineage>
</organism>
<evidence type="ECO:0000313" key="4">
    <source>
        <dbReference type="Proteomes" id="UP000180252"/>
    </source>
</evidence>
<dbReference type="STRING" id="1278819.BHE19_15025"/>
<sequence>MATKIFINLPVADLQKAMSFYTAIGFTNNPQFTDATAACMVLTEEIYVMLLTHNKFSEFINKEIGNAFEKASVINSLSVESVDEVNEMINSALKAGGKETAEPKDYGFMQQRSFEDLDGHLWEVLYMDLAKIPQQ</sequence>
<dbReference type="AlphaFoldDB" id="A0A1S1J368"/>
<reference evidence="3 5" key="3">
    <citation type="submission" date="2016-11" db="EMBL/GenBank/DDBJ databases">
        <title>Whole genomes of Flavobacteriaceae.</title>
        <authorList>
            <person name="Stine C."/>
            <person name="Li C."/>
            <person name="Tadesse D."/>
        </authorList>
    </citation>
    <scope>NUCLEOTIDE SEQUENCE [LARGE SCALE GENOMIC DNA]</scope>
    <source>
        <strain evidence="3 5">ATCC BAA-2541</strain>
    </source>
</reference>
<keyword evidence="5" id="KW-1185">Reference proteome</keyword>
<accession>A0A1S1J368</accession>
<comment type="caution">
    <text evidence="2">The sequence shown here is derived from an EMBL/GenBank/DDBJ whole genome shotgun (WGS) entry which is preliminary data.</text>
</comment>
<dbReference type="OrthoDB" id="9798430at2"/>
<feature type="domain" description="VOC" evidence="1">
    <location>
        <begin position="3"/>
        <end position="127"/>
    </location>
</feature>
<dbReference type="Pfam" id="PF00903">
    <property type="entry name" value="Glyoxalase"/>
    <property type="match status" value="1"/>
</dbReference>
<dbReference type="PANTHER" id="PTHR36503:SF2">
    <property type="entry name" value="BLR2408 PROTEIN"/>
    <property type="match status" value="1"/>
</dbReference>
<name>A0A1S1J368_9FLAO</name>
<dbReference type="SUPFAM" id="SSF54593">
    <property type="entry name" value="Glyoxalase/Bleomycin resistance protein/Dihydroxybiphenyl dioxygenase"/>
    <property type="match status" value="1"/>
</dbReference>
<keyword evidence="2" id="KW-0223">Dioxygenase</keyword>
<evidence type="ECO:0000313" key="5">
    <source>
        <dbReference type="Proteomes" id="UP000198319"/>
    </source>
</evidence>
<keyword evidence="2" id="KW-0560">Oxidoreductase</keyword>
<dbReference type="RefSeq" id="WP_070908146.1">
    <property type="nucleotide sequence ID" value="NZ_CP166110.1"/>
</dbReference>
<reference evidence="2" key="1">
    <citation type="submission" date="2016-09" db="EMBL/GenBank/DDBJ databases">
        <authorList>
            <person name="Capua I."/>
            <person name="De Benedictis P."/>
            <person name="Joannis T."/>
            <person name="Lombin L.H."/>
            <person name="Cattoli G."/>
        </authorList>
    </citation>
    <scope>NUCLEOTIDE SEQUENCE [LARGE SCALE GENOMIC DNA]</scope>
    <source>
        <strain evidence="2">MSU</strain>
    </source>
</reference>
<proteinExistence type="predicted"/>
<dbReference type="GO" id="GO:0051213">
    <property type="term" value="F:dioxygenase activity"/>
    <property type="evidence" value="ECO:0007669"/>
    <property type="project" value="UniProtKB-KW"/>
</dbReference>
<evidence type="ECO:0000259" key="1">
    <source>
        <dbReference type="PROSITE" id="PS51819"/>
    </source>
</evidence>
<dbReference type="InterPro" id="IPR004360">
    <property type="entry name" value="Glyas_Fos-R_dOase_dom"/>
</dbReference>
<dbReference type="PANTHER" id="PTHR36503">
    <property type="entry name" value="BLR2520 PROTEIN"/>
    <property type="match status" value="1"/>
</dbReference>
<dbReference type="Gene3D" id="3.10.180.10">
    <property type="entry name" value="2,3-Dihydroxybiphenyl 1,2-Dioxygenase, domain 1"/>
    <property type="match status" value="1"/>
</dbReference>
<dbReference type="PROSITE" id="PS51819">
    <property type="entry name" value="VOC"/>
    <property type="match status" value="1"/>
</dbReference>
<dbReference type="Proteomes" id="UP000198319">
    <property type="component" value="Unassembled WGS sequence"/>
</dbReference>